<protein>
    <submittedName>
        <fullName evidence="3">PHB domain-containing protein</fullName>
    </submittedName>
</protein>
<dbReference type="WBParaSite" id="BXY_0699600.1">
    <property type="protein sequence ID" value="BXY_0699600.1"/>
    <property type="gene ID" value="BXY_0699600"/>
</dbReference>
<name>A0A1I7S1W8_BURXY</name>
<feature type="compositionally biased region" description="Basic and acidic residues" evidence="1">
    <location>
        <begin position="155"/>
        <end position="184"/>
    </location>
</feature>
<accession>A0A1I7S1W8</accession>
<feature type="compositionally biased region" description="Polar residues" evidence="1">
    <location>
        <begin position="186"/>
        <end position="195"/>
    </location>
</feature>
<evidence type="ECO:0000313" key="3">
    <source>
        <dbReference type="WBParaSite" id="BXY_0699600.1"/>
    </source>
</evidence>
<sequence>MELESRTEVYVEHEKLDYGTILDWIKLDQDAKVLTSSIPGIMPSDIILEAGRPDNLHQVGSAESLKRFTPQYGTVGFIILRLDRLITPIPTKAFLISRERSELCDKLRHRLAESVIELAQLPTRIAFEKAKADIVELTKKRQSAHIEVNLELAPRKSEGETIKEEDTQHETGEDVRGKVWDHQWRQRSGNRMNPL</sequence>
<dbReference type="AlphaFoldDB" id="A0A1I7S1W8"/>
<evidence type="ECO:0000313" key="2">
    <source>
        <dbReference type="Proteomes" id="UP000095284"/>
    </source>
</evidence>
<dbReference type="Proteomes" id="UP000095284">
    <property type="component" value="Unplaced"/>
</dbReference>
<organism evidence="2 3">
    <name type="scientific">Bursaphelenchus xylophilus</name>
    <name type="common">Pinewood nematode worm</name>
    <name type="synonym">Aphelenchoides xylophilus</name>
    <dbReference type="NCBI Taxonomy" id="6326"/>
    <lineage>
        <taxon>Eukaryota</taxon>
        <taxon>Metazoa</taxon>
        <taxon>Ecdysozoa</taxon>
        <taxon>Nematoda</taxon>
        <taxon>Chromadorea</taxon>
        <taxon>Rhabditida</taxon>
        <taxon>Tylenchina</taxon>
        <taxon>Tylenchomorpha</taxon>
        <taxon>Aphelenchoidea</taxon>
        <taxon>Aphelenchoididae</taxon>
        <taxon>Bursaphelenchus</taxon>
    </lineage>
</organism>
<proteinExistence type="predicted"/>
<feature type="region of interest" description="Disordered" evidence="1">
    <location>
        <begin position="155"/>
        <end position="195"/>
    </location>
</feature>
<evidence type="ECO:0000256" key="1">
    <source>
        <dbReference type="SAM" id="MobiDB-lite"/>
    </source>
</evidence>
<reference evidence="3" key="1">
    <citation type="submission" date="2016-11" db="UniProtKB">
        <authorList>
            <consortium name="WormBaseParasite"/>
        </authorList>
    </citation>
    <scope>IDENTIFICATION</scope>
</reference>